<proteinExistence type="predicted"/>
<sequence>MGACMSRREEGCTGGRLMLQRRLRRQRRRVFRRRSTPLRSATMMTIAEIVGSDDGGCPVVNGGDGRRPFSIPSIQGTEEDSWFDTVLSLESDCGEEFLSVRDEKTSINRSQSSSVDEMDGEDRGRMLDNCCILLNICSPCLPPTASEIETRGSLSSSAPTSRKKAATKFSISARFFLERPLAGCQVPFCLLEKKMPDTWSYIEPSTFKVRGENYFRDKKKVYAPKLAAYYPFGMDVFLCQYKIDHFARFVQLPSVTSSGKFPSTLIVNVQIPLYPTSFFQSNTDGEGMSFVLYFRISESFSKDSPSHFQDNLRKLISNEVEKVKAFPVDTILPTRERLKLLGRVANIEDLHLTAAERKLIHAYNEKPVLSRPQHEFYLGEDYLEIDIDMHRFSYISRKGFEAFLDRLNVCILDIGMTIQGNKPEELPEQVLCCMRLNGIDYSRYRRLSSP</sequence>
<dbReference type="Pfam" id="PF07059">
    <property type="entry name" value="EDR2_C"/>
    <property type="match status" value="1"/>
</dbReference>
<dbReference type="AlphaFoldDB" id="A0A7I8KCE1"/>
<dbReference type="OrthoDB" id="9970435at2759"/>
<protein>
    <recommendedName>
        <fullName evidence="1">Protein ENHANCED DISEASE RESISTANCE 2 C-terminal domain-containing protein</fullName>
    </recommendedName>
</protein>
<dbReference type="InterPro" id="IPR009769">
    <property type="entry name" value="EDR2_C"/>
</dbReference>
<dbReference type="EMBL" id="LR746267">
    <property type="protein sequence ID" value="CAA7395343.1"/>
    <property type="molecule type" value="Genomic_DNA"/>
</dbReference>
<evidence type="ECO:0000313" key="3">
    <source>
        <dbReference type="Proteomes" id="UP000663760"/>
    </source>
</evidence>
<organism evidence="2 3">
    <name type="scientific">Spirodela intermedia</name>
    <name type="common">Intermediate duckweed</name>
    <dbReference type="NCBI Taxonomy" id="51605"/>
    <lineage>
        <taxon>Eukaryota</taxon>
        <taxon>Viridiplantae</taxon>
        <taxon>Streptophyta</taxon>
        <taxon>Embryophyta</taxon>
        <taxon>Tracheophyta</taxon>
        <taxon>Spermatophyta</taxon>
        <taxon>Magnoliopsida</taxon>
        <taxon>Liliopsida</taxon>
        <taxon>Araceae</taxon>
        <taxon>Lemnoideae</taxon>
        <taxon>Spirodela</taxon>
    </lineage>
</organism>
<name>A0A7I8KCE1_SPIIN</name>
<dbReference type="PANTHER" id="PTHR31558:SF3">
    <property type="entry name" value="CW14 PROTEIN"/>
    <property type="match status" value="1"/>
</dbReference>
<feature type="domain" description="Protein ENHANCED DISEASE RESISTANCE 2 C-terminal" evidence="1">
    <location>
        <begin position="199"/>
        <end position="440"/>
    </location>
</feature>
<dbReference type="Proteomes" id="UP000663760">
    <property type="component" value="Chromosome 4"/>
</dbReference>
<evidence type="ECO:0000259" key="1">
    <source>
        <dbReference type="Pfam" id="PF07059"/>
    </source>
</evidence>
<evidence type="ECO:0000313" key="2">
    <source>
        <dbReference type="EMBL" id="CAA7395343.1"/>
    </source>
</evidence>
<dbReference type="PANTHER" id="PTHR31558">
    <property type="entry name" value="CW14 PROTEIN"/>
    <property type="match status" value="1"/>
</dbReference>
<keyword evidence="3" id="KW-1185">Reference proteome</keyword>
<accession>A0A7I8KCE1</accession>
<gene>
    <name evidence="2" type="ORF">SI8410_04006004</name>
</gene>
<reference evidence="2" key="1">
    <citation type="submission" date="2020-02" db="EMBL/GenBank/DDBJ databases">
        <authorList>
            <person name="Scholz U."/>
            <person name="Mascher M."/>
            <person name="Fiebig A."/>
        </authorList>
    </citation>
    <scope>NUCLEOTIDE SEQUENCE</scope>
</reference>